<protein>
    <submittedName>
        <fullName evidence="1">Peptidase A2A</fullName>
    </submittedName>
</protein>
<organism evidence="1">
    <name type="scientific">candidate division WOR-3 bacterium</name>
    <dbReference type="NCBI Taxonomy" id="2052148"/>
    <lineage>
        <taxon>Bacteria</taxon>
        <taxon>Bacteria division WOR-3</taxon>
    </lineage>
</organism>
<name>A0A7C6A8U7_UNCW3</name>
<proteinExistence type="predicted"/>
<dbReference type="CDD" id="cd05483">
    <property type="entry name" value="retropepsin_like_bacteria"/>
    <property type="match status" value="1"/>
</dbReference>
<dbReference type="GO" id="GO:0006508">
    <property type="term" value="P:proteolysis"/>
    <property type="evidence" value="ECO:0007669"/>
    <property type="project" value="InterPro"/>
</dbReference>
<dbReference type="SUPFAM" id="SSF50630">
    <property type="entry name" value="Acid proteases"/>
    <property type="match status" value="1"/>
</dbReference>
<accession>A0A7C6A8U7</accession>
<evidence type="ECO:0000313" key="1">
    <source>
        <dbReference type="EMBL" id="HHS51404.1"/>
    </source>
</evidence>
<dbReference type="PROSITE" id="PS00141">
    <property type="entry name" value="ASP_PROTEASE"/>
    <property type="match status" value="1"/>
</dbReference>
<dbReference type="InterPro" id="IPR034122">
    <property type="entry name" value="Retropepsin-like_bacterial"/>
</dbReference>
<dbReference type="InterPro" id="IPR021109">
    <property type="entry name" value="Peptidase_aspartic_dom_sf"/>
</dbReference>
<dbReference type="GO" id="GO:0004190">
    <property type="term" value="F:aspartic-type endopeptidase activity"/>
    <property type="evidence" value="ECO:0007669"/>
    <property type="project" value="InterPro"/>
</dbReference>
<gene>
    <name evidence="1" type="ORF">ENW73_00850</name>
</gene>
<comment type="caution">
    <text evidence="1">The sequence shown here is derived from an EMBL/GenBank/DDBJ whole genome shotgun (WGS) entry which is preliminary data.</text>
</comment>
<reference evidence="1" key="1">
    <citation type="journal article" date="2020" name="mSystems">
        <title>Genome- and Community-Level Interaction Insights into Carbon Utilization and Element Cycling Functions of Hydrothermarchaeota in Hydrothermal Sediment.</title>
        <authorList>
            <person name="Zhou Z."/>
            <person name="Liu Y."/>
            <person name="Xu W."/>
            <person name="Pan J."/>
            <person name="Luo Z.H."/>
            <person name="Li M."/>
        </authorList>
    </citation>
    <scope>NUCLEOTIDE SEQUENCE [LARGE SCALE GENOMIC DNA]</scope>
    <source>
        <strain evidence="1">SpSt-876</strain>
    </source>
</reference>
<dbReference type="AlphaFoldDB" id="A0A7C6A8U7"/>
<dbReference type="InterPro" id="IPR001969">
    <property type="entry name" value="Aspartic_peptidase_AS"/>
</dbReference>
<dbReference type="EMBL" id="DTLI01000022">
    <property type="protein sequence ID" value="HHS51404.1"/>
    <property type="molecule type" value="Genomic_DNA"/>
</dbReference>
<sequence>MKNIGVLLFTRCAIKGNQGIVSLRMLIDTGSSYTIVPVEVLEAIGFKPDNSKDKVRIITANGYLIAPRIKINWLHTLGIKMDDFNIVAHTLPQGIYAKGILGMDFLTKAKAVIHTDNGIIEVMQSKR</sequence>
<dbReference type="Pfam" id="PF13650">
    <property type="entry name" value="Asp_protease_2"/>
    <property type="match status" value="1"/>
</dbReference>
<dbReference type="Gene3D" id="2.40.70.10">
    <property type="entry name" value="Acid Proteases"/>
    <property type="match status" value="1"/>
</dbReference>